<feature type="region of interest" description="Disordered" evidence="1">
    <location>
        <begin position="515"/>
        <end position="548"/>
    </location>
</feature>
<gene>
    <name evidence="2" type="ORF">C4F50_02980</name>
</gene>
<dbReference type="EMBL" id="PRDM01000001">
    <property type="protein sequence ID" value="MBE8723897.1"/>
    <property type="molecule type" value="Genomic_DNA"/>
</dbReference>
<keyword evidence="3" id="KW-1185">Reference proteome</keyword>
<comment type="caution">
    <text evidence="2">The sequence shown here is derived from an EMBL/GenBank/DDBJ whole genome shotgun (WGS) entry which is preliminary data.</text>
</comment>
<evidence type="ECO:0000313" key="3">
    <source>
        <dbReference type="Proteomes" id="UP000640614"/>
    </source>
</evidence>
<name>A0ABR9TFU3_9FLAO</name>
<dbReference type="InterPro" id="IPR017483">
    <property type="entry name" value="CHP03034"/>
</dbReference>
<organism evidence="2 3">
    <name type="scientific">Flavobacterium hungaricum</name>
    <dbReference type="NCBI Taxonomy" id="2082725"/>
    <lineage>
        <taxon>Bacteria</taxon>
        <taxon>Pseudomonadati</taxon>
        <taxon>Bacteroidota</taxon>
        <taxon>Flavobacteriia</taxon>
        <taxon>Flavobacteriales</taxon>
        <taxon>Flavobacteriaceae</taxon>
        <taxon>Flavobacterium</taxon>
    </lineage>
</organism>
<accession>A0ABR9TFU3</accession>
<feature type="compositionally biased region" description="Basic and acidic residues" evidence="1">
    <location>
        <begin position="515"/>
        <end position="541"/>
    </location>
</feature>
<dbReference type="RefSeq" id="WP_193844926.1">
    <property type="nucleotide sequence ID" value="NZ_PRDM01000001.1"/>
</dbReference>
<protein>
    <submittedName>
        <fullName evidence="2">DUF3289 family protein</fullName>
    </submittedName>
</protein>
<evidence type="ECO:0000313" key="2">
    <source>
        <dbReference type="EMBL" id="MBE8723897.1"/>
    </source>
</evidence>
<dbReference type="Proteomes" id="UP000640614">
    <property type="component" value="Unassembled WGS sequence"/>
</dbReference>
<dbReference type="Pfam" id="PF11692">
    <property type="entry name" value="DUF3289"/>
    <property type="match status" value="1"/>
</dbReference>
<reference evidence="2 3" key="1">
    <citation type="submission" date="2018-07" db="EMBL/GenBank/DDBJ databases">
        <title>Genome assembly of strain KB82.</title>
        <authorList>
            <person name="Kukolya J."/>
            <person name="Horvath B."/>
            <person name="Nagy I."/>
            <person name="Toth A."/>
        </authorList>
    </citation>
    <scope>NUCLEOTIDE SEQUENCE [LARGE SCALE GENOMIC DNA]</scope>
    <source>
        <strain evidence="2 3">Kb82</strain>
    </source>
</reference>
<proteinExistence type="predicted"/>
<sequence length="548" mass="62920">MSRIRIVGGSITKTTKGDHNIYSDGNIVYNSGKTITETSDEGIIYGEPKSSPPVSKLHFVDGWWALDRQGEKKIKRAIPGMTVFFHLKTKEIPNGNAVFLSLFDEDNHEKEEPQNKDGKKDKDDAVKLVNTKTKKQVLVAKVTDNKIVQEINLVGLGSLIADEQDKCLELYFRCSYKSENVQYPADRKNYLEVGTVVIDRYKMPGLNSDGSNIADDMTYGKGVKHIGEIYSNDVLEKFKKEYEKTGFDNQKHALFSHEQSTGEKAKYSKEECYKTSYKVNIPIIKKLIPEISTGLDVRLFDKLSNESLFWDFEQTAALYFASGELQGNIERMIAKFKKNEGGVYEDRILTKYVSDNPNTKKYCMNVEDFMAEQLKQNVADLKKAEDAKPYFGSPETITRNRKIKNKEYFTKPMYSYDNLSNVTGGLTIALNDIWASEVLLQELKFNNDSYTGKYQVTLWDHFGLDLPDMEKVFNIIPSVGETFVTWFILQHLRGYKPFITKMTFERTFSGNIKEGRKERVDKRKAEEQAKAQKWAEQERAKMMRGPKF</sequence>
<evidence type="ECO:0000256" key="1">
    <source>
        <dbReference type="SAM" id="MobiDB-lite"/>
    </source>
</evidence>